<dbReference type="EMBL" id="ML208264">
    <property type="protein sequence ID" value="TFK75174.1"/>
    <property type="molecule type" value="Genomic_DNA"/>
</dbReference>
<evidence type="ECO:0000313" key="1">
    <source>
        <dbReference type="EMBL" id="TFK75174.1"/>
    </source>
</evidence>
<keyword evidence="2" id="KW-1185">Reference proteome</keyword>
<gene>
    <name evidence="1" type="ORF">BDN72DRAFT_758228</name>
</gene>
<organism evidence="1 2">
    <name type="scientific">Pluteus cervinus</name>
    <dbReference type="NCBI Taxonomy" id="181527"/>
    <lineage>
        <taxon>Eukaryota</taxon>
        <taxon>Fungi</taxon>
        <taxon>Dikarya</taxon>
        <taxon>Basidiomycota</taxon>
        <taxon>Agaricomycotina</taxon>
        <taxon>Agaricomycetes</taxon>
        <taxon>Agaricomycetidae</taxon>
        <taxon>Agaricales</taxon>
        <taxon>Pluteineae</taxon>
        <taxon>Pluteaceae</taxon>
        <taxon>Pluteus</taxon>
    </lineage>
</organism>
<proteinExistence type="predicted"/>
<sequence>MQRLEPRRSPRKSIAWSFDSPTEPSPSPFPDFPDYGPRRPGWLTLVADRLGSRRGLLKSFTKIPMDVLFEIFSHLHPQDVLNLARTTKRLREVLMDPSARVVWMASLANVQGLPDCPSDLTEPQFANLAFDTSCHVRLHLHVRISCRVS</sequence>
<accession>A0ACD3BAX6</accession>
<name>A0ACD3BAX6_9AGAR</name>
<evidence type="ECO:0000313" key="2">
    <source>
        <dbReference type="Proteomes" id="UP000308600"/>
    </source>
</evidence>
<reference evidence="1 2" key="1">
    <citation type="journal article" date="2019" name="Nat. Ecol. Evol.">
        <title>Megaphylogeny resolves global patterns of mushroom evolution.</title>
        <authorList>
            <person name="Varga T."/>
            <person name="Krizsan K."/>
            <person name="Foldi C."/>
            <person name="Dima B."/>
            <person name="Sanchez-Garcia M."/>
            <person name="Sanchez-Ramirez S."/>
            <person name="Szollosi G.J."/>
            <person name="Szarkandi J.G."/>
            <person name="Papp V."/>
            <person name="Albert L."/>
            <person name="Andreopoulos W."/>
            <person name="Angelini C."/>
            <person name="Antonin V."/>
            <person name="Barry K.W."/>
            <person name="Bougher N.L."/>
            <person name="Buchanan P."/>
            <person name="Buyck B."/>
            <person name="Bense V."/>
            <person name="Catcheside P."/>
            <person name="Chovatia M."/>
            <person name="Cooper J."/>
            <person name="Damon W."/>
            <person name="Desjardin D."/>
            <person name="Finy P."/>
            <person name="Geml J."/>
            <person name="Haridas S."/>
            <person name="Hughes K."/>
            <person name="Justo A."/>
            <person name="Karasinski D."/>
            <person name="Kautmanova I."/>
            <person name="Kiss B."/>
            <person name="Kocsube S."/>
            <person name="Kotiranta H."/>
            <person name="LaButti K.M."/>
            <person name="Lechner B.E."/>
            <person name="Liimatainen K."/>
            <person name="Lipzen A."/>
            <person name="Lukacs Z."/>
            <person name="Mihaltcheva S."/>
            <person name="Morgado L.N."/>
            <person name="Niskanen T."/>
            <person name="Noordeloos M.E."/>
            <person name="Ohm R.A."/>
            <person name="Ortiz-Santana B."/>
            <person name="Ovrebo C."/>
            <person name="Racz N."/>
            <person name="Riley R."/>
            <person name="Savchenko A."/>
            <person name="Shiryaev A."/>
            <person name="Soop K."/>
            <person name="Spirin V."/>
            <person name="Szebenyi C."/>
            <person name="Tomsovsky M."/>
            <person name="Tulloss R.E."/>
            <person name="Uehling J."/>
            <person name="Grigoriev I.V."/>
            <person name="Vagvolgyi C."/>
            <person name="Papp T."/>
            <person name="Martin F.M."/>
            <person name="Miettinen O."/>
            <person name="Hibbett D.S."/>
            <person name="Nagy L.G."/>
        </authorList>
    </citation>
    <scope>NUCLEOTIDE SEQUENCE [LARGE SCALE GENOMIC DNA]</scope>
    <source>
        <strain evidence="1 2">NL-1719</strain>
    </source>
</reference>
<dbReference type="Proteomes" id="UP000308600">
    <property type="component" value="Unassembled WGS sequence"/>
</dbReference>
<protein>
    <submittedName>
        <fullName evidence="1">Uncharacterized protein</fullName>
    </submittedName>
</protein>